<keyword evidence="1" id="KW-0812">Transmembrane</keyword>
<reference evidence="2" key="2">
    <citation type="submission" date="2020-09" db="EMBL/GenBank/DDBJ databases">
        <authorList>
            <person name="Sun Q."/>
            <person name="Zhou Y."/>
        </authorList>
    </citation>
    <scope>NUCLEOTIDE SEQUENCE</scope>
    <source>
        <strain evidence="2">CGMCC 4.7306</strain>
    </source>
</reference>
<organism evidence="2 3">
    <name type="scientific">Microlunatus endophyticus</name>
    <dbReference type="NCBI Taxonomy" id="1716077"/>
    <lineage>
        <taxon>Bacteria</taxon>
        <taxon>Bacillati</taxon>
        <taxon>Actinomycetota</taxon>
        <taxon>Actinomycetes</taxon>
        <taxon>Propionibacteriales</taxon>
        <taxon>Propionibacteriaceae</taxon>
        <taxon>Microlunatus</taxon>
    </lineage>
</organism>
<feature type="transmembrane region" description="Helical" evidence="1">
    <location>
        <begin position="34"/>
        <end position="55"/>
    </location>
</feature>
<evidence type="ECO:0000313" key="2">
    <source>
        <dbReference type="EMBL" id="GGL51167.1"/>
    </source>
</evidence>
<name>A0A917W1U5_9ACTN</name>
<accession>A0A917W1U5</accession>
<dbReference type="EMBL" id="BMMZ01000001">
    <property type="protein sequence ID" value="GGL51167.1"/>
    <property type="molecule type" value="Genomic_DNA"/>
</dbReference>
<evidence type="ECO:0000313" key="3">
    <source>
        <dbReference type="Proteomes" id="UP000613840"/>
    </source>
</evidence>
<protein>
    <submittedName>
        <fullName evidence="2">Uncharacterized protein</fullName>
    </submittedName>
</protein>
<evidence type="ECO:0000256" key="1">
    <source>
        <dbReference type="SAM" id="Phobius"/>
    </source>
</evidence>
<sequence length="68" mass="6980">MVALAAKAAIMLGSFLLAGSVLLLFLVKPGTDEFVVTIINLIMGGALVGAGAIGARCITRLTSYKEDL</sequence>
<proteinExistence type="predicted"/>
<feature type="transmembrane region" description="Helical" evidence="1">
    <location>
        <begin position="6"/>
        <end position="27"/>
    </location>
</feature>
<keyword evidence="1" id="KW-0472">Membrane</keyword>
<reference evidence="2" key="1">
    <citation type="journal article" date="2014" name="Int. J. Syst. Evol. Microbiol.">
        <title>Complete genome sequence of Corynebacterium casei LMG S-19264T (=DSM 44701T), isolated from a smear-ripened cheese.</title>
        <authorList>
            <consortium name="US DOE Joint Genome Institute (JGI-PGF)"/>
            <person name="Walter F."/>
            <person name="Albersmeier A."/>
            <person name="Kalinowski J."/>
            <person name="Ruckert C."/>
        </authorList>
    </citation>
    <scope>NUCLEOTIDE SEQUENCE</scope>
    <source>
        <strain evidence="2">CGMCC 4.7306</strain>
    </source>
</reference>
<keyword evidence="3" id="KW-1185">Reference proteome</keyword>
<dbReference type="AlphaFoldDB" id="A0A917W1U5"/>
<comment type="caution">
    <text evidence="2">The sequence shown here is derived from an EMBL/GenBank/DDBJ whole genome shotgun (WGS) entry which is preliminary data.</text>
</comment>
<keyword evidence="1" id="KW-1133">Transmembrane helix</keyword>
<dbReference type="Proteomes" id="UP000613840">
    <property type="component" value="Unassembled WGS sequence"/>
</dbReference>
<gene>
    <name evidence="2" type="ORF">GCM10011575_06840</name>
</gene>